<comment type="caution">
    <text evidence="2">The sequence shown here is derived from an EMBL/GenBank/DDBJ whole genome shotgun (WGS) entry which is preliminary data.</text>
</comment>
<evidence type="ECO:0000313" key="2">
    <source>
        <dbReference type="EMBL" id="HJC68862.1"/>
    </source>
</evidence>
<gene>
    <name evidence="2" type="ORF">H9932_04160</name>
</gene>
<accession>A0A9D2THP2</accession>
<dbReference type="AlphaFoldDB" id="A0A9D2THP2"/>
<protein>
    <recommendedName>
        <fullName evidence="4">Transposase DDE domain-containing protein</fullName>
    </recommendedName>
</protein>
<reference evidence="2" key="1">
    <citation type="journal article" date="2021" name="PeerJ">
        <title>Extensive microbial diversity within the chicken gut microbiome revealed by metagenomics and culture.</title>
        <authorList>
            <person name="Gilroy R."/>
            <person name="Ravi A."/>
            <person name="Getino M."/>
            <person name="Pursley I."/>
            <person name="Horton D.L."/>
            <person name="Alikhan N.F."/>
            <person name="Baker D."/>
            <person name="Gharbi K."/>
            <person name="Hall N."/>
            <person name="Watson M."/>
            <person name="Adriaenssens E.M."/>
            <person name="Foster-Nyarko E."/>
            <person name="Jarju S."/>
            <person name="Secka A."/>
            <person name="Antonio M."/>
            <person name="Oren A."/>
            <person name="Chaudhuri R.R."/>
            <person name="La Ragione R."/>
            <person name="Hildebrand F."/>
            <person name="Pallen M.J."/>
        </authorList>
    </citation>
    <scope>NUCLEOTIDE SEQUENCE</scope>
    <source>
        <strain evidence="2">CHK130-7132</strain>
    </source>
</reference>
<sequence>MTALLSAGYGLVLLLAAHGIDLLAKRVHVLHDEHQNTGFVYHEDHDAWLCPEDQWLWPQSFDPDNRVMRYRGSPSVCNSCPVKDTCTTSDDGRELRRMVDSWPASESARFHRGIACAVSVLAVTWPAAASFTVEQTPGRLLLLGTATVIALAALPLWSHLRRSPADPQGVLVKSLDENLQDRARSVEALVRSRTTYASDRRPSADSPTPLVLGRTRYASERREGEDDA</sequence>
<feature type="compositionally biased region" description="Basic and acidic residues" evidence="1">
    <location>
        <begin position="217"/>
        <end position="228"/>
    </location>
</feature>
<dbReference type="Proteomes" id="UP000823854">
    <property type="component" value="Unassembled WGS sequence"/>
</dbReference>
<dbReference type="EMBL" id="DWWC01000086">
    <property type="protein sequence ID" value="HJC68862.1"/>
    <property type="molecule type" value="Genomic_DNA"/>
</dbReference>
<evidence type="ECO:0000313" key="3">
    <source>
        <dbReference type="Proteomes" id="UP000823854"/>
    </source>
</evidence>
<organism evidence="2 3">
    <name type="scientific">Candidatus Brachybacterium intestinipullorum</name>
    <dbReference type="NCBI Taxonomy" id="2838512"/>
    <lineage>
        <taxon>Bacteria</taxon>
        <taxon>Bacillati</taxon>
        <taxon>Actinomycetota</taxon>
        <taxon>Actinomycetes</taxon>
        <taxon>Micrococcales</taxon>
        <taxon>Dermabacteraceae</taxon>
        <taxon>Brachybacterium</taxon>
    </lineage>
</organism>
<name>A0A9D2THP2_9MICO</name>
<evidence type="ECO:0000256" key="1">
    <source>
        <dbReference type="SAM" id="MobiDB-lite"/>
    </source>
</evidence>
<reference evidence="2" key="2">
    <citation type="submission" date="2021-04" db="EMBL/GenBank/DDBJ databases">
        <authorList>
            <person name="Gilroy R."/>
        </authorList>
    </citation>
    <scope>NUCLEOTIDE SEQUENCE</scope>
    <source>
        <strain evidence="2">CHK130-7132</strain>
    </source>
</reference>
<feature type="region of interest" description="Disordered" evidence="1">
    <location>
        <begin position="193"/>
        <end position="228"/>
    </location>
</feature>
<proteinExistence type="predicted"/>
<evidence type="ECO:0008006" key="4">
    <source>
        <dbReference type="Google" id="ProtNLM"/>
    </source>
</evidence>